<name>A0A9P0D2R6_9CUCU</name>
<proteinExistence type="predicted"/>
<dbReference type="AlphaFoldDB" id="A0A9P0D2R6"/>
<dbReference type="EMBL" id="OV651819">
    <property type="protein sequence ID" value="CAH1113192.1"/>
    <property type="molecule type" value="Genomic_DNA"/>
</dbReference>
<organism evidence="1 2">
    <name type="scientific">Psylliodes chrysocephalus</name>
    <dbReference type="NCBI Taxonomy" id="3402493"/>
    <lineage>
        <taxon>Eukaryota</taxon>
        <taxon>Metazoa</taxon>
        <taxon>Ecdysozoa</taxon>
        <taxon>Arthropoda</taxon>
        <taxon>Hexapoda</taxon>
        <taxon>Insecta</taxon>
        <taxon>Pterygota</taxon>
        <taxon>Neoptera</taxon>
        <taxon>Endopterygota</taxon>
        <taxon>Coleoptera</taxon>
        <taxon>Polyphaga</taxon>
        <taxon>Cucujiformia</taxon>
        <taxon>Chrysomeloidea</taxon>
        <taxon>Chrysomelidae</taxon>
        <taxon>Galerucinae</taxon>
        <taxon>Alticini</taxon>
        <taxon>Psylliodes</taxon>
    </lineage>
</organism>
<evidence type="ECO:0000313" key="2">
    <source>
        <dbReference type="Proteomes" id="UP001153636"/>
    </source>
</evidence>
<dbReference type="OrthoDB" id="6763652at2759"/>
<dbReference type="PANTHER" id="PTHR37162:SF6">
    <property type="entry name" value="BED-TYPE DOMAIN-CONTAINING PROTEIN"/>
    <property type="match status" value="1"/>
</dbReference>
<accession>A0A9P0D2R6</accession>
<dbReference type="Proteomes" id="UP001153636">
    <property type="component" value="Chromosome 7"/>
</dbReference>
<sequence>MDLSDMSDLSDDEIDWVGQISVDEDYGEQENTFPVFETNYSNQEEAEVEEAGPSVKKTKWNVKFNNEWSKTYSWIVRGKDISQAKCTVCESQFTINHGGENDIIKHMKTEKHKKNMTKGSQEKKIDNFFSKNNLDTDLTAQAECAFVFHSIKHAHSYLSADCAGKLFSRIFQDSKIAKSYSCGRTKATKLVTNILGPESKHIILNDLANNQPFCIATDASNKGNVKTFPLVVRYFKKEIGVCTKLLKFYSAISEKSEAIANSLVESLTEAGLNILNVTAYCADNASVNFGKKQSVITELNKLNQNIVPVGCVCHIIHNAGKHGQGALKYDVESIVIKCYNEFSSSTKKVNELKDFLFFVKKNGPIY</sequence>
<protein>
    <submittedName>
        <fullName evidence="1">Uncharacterized protein</fullName>
    </submittedName>
</protein>
<reference evidence="1" key="1">
    <citation type="submission" date="2022-01" db="EMBL/GenBank/DDBJ databases">
        <authorList>
            <person name="King R."/>
        </authorList>
    </citation>
    <scope>NUCLEOTIDE SEQUENCE</scope>
</reference>
<dbReference type="PANTHER" id="PTHR37162">
    <property type="entry name" value="HAT FAMILY DIMERISATION DOMAINCONTAINING PROTEIN-RELATED"/>
    <property type="match status" value="1"/>
</dbReference>
<gene>
    <name evidence="1" type="ORF">PSYICH_LOCUS13197</name>
</gene>
<keyword evidence="2" id="KW-1185">Reference proteome</keyword>
<evidence type="ECO:0000313" key="1">
    <source>
        <dbReference type="EMBL" id="CAH1113192.1"/>
    </source>
</evidence>